<proteinExistence type="predicted"/>
<protein>
    <submittedName>
        <fullName evidence="1">Uncharacterized protein</fullName>
    </submittedName>
</protein>
<evidence type="ECO:0000313" key="1">
    <source>
        <dbReference type="EMBL" id="AEA38726.1"/>
    </source>
</evidence>
<sequence>MSDDVHLLFLKCIHEANLCCNFNILYINFRRTKKNTKKCLYYNRVRNIKFSSSRIFVSNCDNTNQKNMLIQLNYFLKKKISYHVIKVICKKTYLRKYMILINSDISESFFLDISSIIFLIKKIYFSKKSIFLRTFL</sequence>
<reference evidence="1 2" key="1">
    <citation type="journal article" date="2011" name="Genome Biol. Evol.">
        <title>Complete nucleomorph genome sequence of the nonphotosynthetic alga Cryptomonas paramecium reveals a core nucleomorph gene set.</title>
        <authorList>
            <person name="Tanifuji G."/>
            <person name="Onodera N.T."/>
            <person name="Wheeler T.J."/>
            <person name="Dlutek M."/>
            <person name="Donaher N."/>
            <person name="Archibald J.M."/>
        </authorList>
    </citation>
    <scope>NUCLEOTIDE SEQUENCE [LARGE SCALE GENOMIC DNA]</scope>
    <source>
        <strain evidence="1 2">CCAP977/2A</strain>
    </source>
</reference>
<name>F2HHD0_9CRYP</name>
<evidence type="ECO:0000313" key="2">
    <source>
        <dbReference type="Proteomes" id="UP000243423"/>
    </source>
</evidence>
<dbReference type="EMBL" id="CP002172">
    <property type="protein sequence ID" value="AEA38726.1"/>
    <property type="molecule type" value="Genomic_DNA"/>
</dbReference>
<gene>
    <name evidence="1" type="ORF">CPARA_1gp068</name>
</gene>
<geneLocation type="nucleomorph" evidence="1"/>
<keyword evidence="1" id="KW-0542">Nucleomorph</keyword>
<dbReference type="GeneID" id="10446969"/>
<organism evidence="1 2">
    <name type="scientific">Cryptomonas paramaecium</name>
    <dbReference type="NCBI Taxonomy" id="2898"/>
    <lineage>
        <taxon>Eukaryota</taxon>
        <taxon>Cryptophyceae</taxon>
        <taxon>Cryptomonadales</taxon>
        <taxon>Cryptomonadaceae</taxon>
        <taxon>Cryptomonas</taxon>
    </lineage>
</organism>
<accession>F2HHD0</accession>
<dbReference type="RefSeq" id="XP_003239624.1">
    <property type="nucleotide sequence ID" value="XM_003239576.1"/>
</dbReference>
<dbReference type="AlphaFoldDB" id="F2HHD0"/>
<dbReference type="Proteomes" id="UP000243423">
    <property type="component" value="Nucleomorph 1"/>
</dbReference>